<feature type="compositionally biased region" description="Polar residues" evidence="1">
    <location>
        <begin position="374"/>
        <end position="383"/>
    </location>
</feature>
<proteinExistence type="predicted"/>
<protein>
    <submittedName>
        <fullName evidence="3">Uncharacterized protein</fullName>
    </submittedName>
</protein>
<name>A0A2G8RNQ8_9APHY</name>
<evidence type="ECO:0000256" key="2">
    <source>
        <dbReference type="SAM" id="Phobius"/>
    </source>
</evidence>
<keyword evidence="2" id="KW-0472">Membrane</keyword>
<evidence type="ECO:0000256" key="1">
    <source>
        <dbReference type="SAM" id="MobiDB-lite"/>
    </source>
</evidence>
<dbReference type="EMBL" id="AYKW01000068">
    <property type="protein sequence ID" value="PIL23131.1"/>
    <property type="molecule type" value="Genomic_DNA"/>
</dbReference>
<evidence type="ECO:0000313" key="3">
    <source>
        <dbReference type="EMBL" id="PIL23131.1"/>
    </source>
</evidence>
<sequence>MDSRLEKWRRVRLGPRDSTLSATLLPAPTVTASQPANSSGLEPDGLVPFGYSSHTSSMHETDSDGKGNGSDGDNNNSNNSNNNNSGSSKSSSDPSTSSGLPQDCSINNLRPMVPGCQFVNDNDGSLQYSDGWSFSTSDPNGLIHTVHFTQNTGSSVSLMYNASSIIVFGLVPSGSSPPQASYSIDGADPTSPHMAATSQCVPNQQLFNSGTLAAGLHNLTIEVTTASQDQPYILDYLWVCGGGSSNNKDTSEKSTAGTETHDRTSKDKGVIVGVVLGTIALVLGITICVGMFVRRRRKRLARLQRLRLSPSPVASWLYWNSQSDERQSMFTSSEDILANNPTYSSSSGTQKAMSYRKAPPAFLISAPPSARMSTVSKATSLSRPASYDPPGLEDTGWYPRRMERAPSVVQE</sequence>
<keyword evidence="4" id="KW-1185">Reference proteome</keyword>
<feature type="compositionally biased region" description="Polar residues" evidence="1">
    <location>
        <begin position="30"/>
        <end position="40"/>
    </location>
</feature>
<dbReference type="Gene3D" id="2.60.120.260">
    <property type="entry name" value="Galactose-binding domain-like"/>
    <property type="match status" value="1"/>
</dbReference>
<dbReference type="AlphaFoldDB" id="A0A2G8RNQ8"/>
<reference evidence="3 4" key="1">
    <citation type="journal article" date="2015" name="Sci. Rep.">
        <title>Chromosome-level genome map provides insights into diverse defense mechanisms in the medicinal fungus Ganoderma sinense.</title>
        <authorList>
            <person name="Zhu Y."/>
            <person name="Xu J."/>
            <person name="Sun C."/>
            <person name="Zhou S."/>
            <person name="Xu H."/>
            <person name="Nelson D.R."/>
            <person name="Qian J."/>
            <person name="Song J."/>
            <person name="Luo H."/>
            <person name="Xiang L."/>
            <person name="Li Y."/>
            <person name="Xu Z."/>
            <person name="Ji A."/>
            <person name="Wang L."/>
            <person name="Lu S."/>
            <person name="Hayward A."/>
            <person name="Sun W."/>
            <person name="Li X."/>
            <person name="Schwartz D.C."/>
            <person name="Wang Y."/>
            <person name="Chen S."/>
        </authorList>
    </citation>
    <scope>NUCLEOTIDE SEQUENCE [LARGE SCALE GENOMIC DNA]</scope>
    <source>
        <strain evidence="3 4">ZZ0214-1</strain>
    </source>
</reference>
<feature type="compositionally biased region" description="Low complexity" evidence="1">
    <location>
        <begin position="71"/>
        <end position="93"/>
    </location>
</feature>
<feature type="transmembrane region" description="Helical" evidence="2">
    <location>
        <begin position="270"/>
        <end position="293"/>
    </location>
</feature>
<dbReference type="Proteomes" id="UP000230002">
    <property type="component" value="Unassembled WGS sequence"/>
</dbReference>
<feature type="compositionally biased region" description="Polar residues" evidence="1">
    <location>
        <begin position="94"/>
        <end position="106"/>
    </location>
</feature>
<gene>
    <name evidence="3" type="ORF">GSI_14440</name>
</gene>
<comment type="caution">
    <text evidence="3">The sequence shown here is derived from an EMBL/GenBank/DDBJ whole genome shotgun (WGS) entry which is preliminary data.</text>
</comment>
<dbReference type="OrthoDB" id="3006363at2759"/>
<organism evidence="3 4">
    <name type="scientific">Ganoderma sinense ZZ0214-1</name>
    <dbReference type="NCBI Taxonomy" id="1077348"/>
    <lineage>
        <taxon>Eukaryota</taxon>
        <taxon>Fungi</taxon>
        <taxon>Dikarya</taxon>
        <taxon>Basidiomycota</taxon>
        <taxon>Agaricomycotina</taxon>
        <taxon>Agaricomycetes</taxon>
        <taxon>Polyporales</taxon>
        <taxon>Polyporaceae</taxon>
        <taxon>Ganoderma</taxon>
    </lineage>
</organism>
<feature type="region of interest" description="Disordered" evidence="1">
    <location>
        <begin position="374"/>
        <end position="411"/>
    </location>
</feature>
<keyword evidence="2" id="KW-0812">Transmembrane</keyword>
<accession>A0A2G8RNQ8</accession>
<evidence type="ECO:0000313" key="4">
    <source>
        <dbReference type="Proteomes" id="UP000230002"/>
    </source>
</evidence>
<keyword evidence="2" id="KW-1133">Transmembrane helix</keyword>
<feature type="region of interest" description="Disordered" evidence="1">
    <location>
        <begin position="1"/>
        <end position="106"/>
    </location>
</feature>